<dbReference type="InterPro" id="IPR001584">
    <property type="entry name" value="Integrase_cat-core"/>
</dbReference>
<name>A0AAW2UQC4_SESRA</name>
<accession>A0AAW2UQC4</accession>
<organism evidence="2">
    <name type="scientific">Sesamum radiatum</name>
    <name type="common">Black benniseed</name>
    <dbReference type="NCBI Taxonomy" id="300843"/>
    <lineage>
        <taxon>Eukaryota</taxon>
        <taxon>Viridiplantae</taxon>
        <taxon>Streptophyta</taxon>
        <taxon>Embryophyta</taxon>
        <taxon>Tracheophyta</taxon>
        <taxon>Spermatophyta</taxon>
        <taxon>Magnoliopsida</taxon>
        <taxon>eudicotyledons</taxon>
        <taxon>Gunneridae</taxon>
        <taxon>Pentapetalae</taxon>
        <taxon>asterids</taxon>
        <taxon>lamiids</taxon>
        <taxon>Lamiales</taxon>
        <taxon>Pedaliaceae</taxon>
        <taxon>Sesamum</taxon>
    </lineage>
</organism>
<dbReference type="InterPro" id="IPR036397">
    <property type="entry name" value="RNaseH_sf"/>
</dbReference>
<dbReference type="Gene3D" id="3.30.420.10">
    <property type="entry name" value="Ribonuclease H-like superfamily/Ribonuclease H"/>
    <property type="match status" value="1"/>
</dbReference>
<comment type="caution">
    <text evidence="2">The sequence shown here is derived from an EMBL/GenBank/DDBJ whole genome shotgun (WGS) entry which is preliminary data.</text>
</comment>
<proteinExistence type="predicted"/>
<evidence type="ECO:0000313" key="2">
    <source>
        <dbReference type="EMBL" id="KAL0419112.1"/>
    </source>
</evidence>
<dbReference type="AlphaFoldDB" id="A0AAW2UQC4"/>
<sequence length="258" mass="28672">MDFITHLPSSNGRTVIWVVIDRLTKYAHFVGLPTKVTAPSLAATFAMEIYRLHGMPKSIVSDRDPYFSAVFGVSCSVLADPSWPTAVHITLSQTAKQSHHSSIGMTAFQALYGRPPPSISSYIAGTTTVAALDESLRRRCFILSMARYHLARACLRMKQQAERHRRDLSLRLAIGSCFAYNHIDNCLFGAANFESLVPVSLGLFTFFAVSVPWPTSSLYRQDCAFTPYFTPRSSSPSMAIPQSYQLWIPPSSQIQSRP</sequence>
<reference evidence="2" key="2">
    <citation type="journal article" date="2024" name="Plant">
        <title>Genomic evolution and insights into agronomic trait innovations of Sesamum species.</title>
        <authorList>
            <person name="Miao H."/>
            <person name="Wang L."/>
            <person name="Qu L."/>
            <person name="Liu H."/>
            <person name="Sun Y."/>
            <person name="Le M."/>
            <person name="Wang Q."/>
            <person name="Wei S."/>
            <person name="Zheng Y."/>
            <person name="Lin W."/>
            <person name="Duan Y."/>
            <person name="Cao H."/>
            <person name="Xiong S."/>
            <person name="Wang X."/>
            <person name="Wei L."/>
            <person name="Li C."/>
            <person name="Ma Q."/>
            <person name="Ju M."/>
            <person name="Zhao R."/>
            <person name="Li G."/>
            <person name="Mu C."/>
            <person name="Tian Q."/>
            <person name="Mei H."/>
            <person name="Zhang T."/>
            <person name="Gao T."/>
            <person name="Zhang H."/>
        </authorList>
    </citation>
    <scope>NUCLEOTIDE SEQUENCE</scope>
    <source>
        <strain evidence="2">G02</strain>
    </source>
</reference>
<dbReference type="PANTHER" id="PTHR45835">
    <property type="entry name" value="YALI0A06105P"/>
    <property type="match status" value="1"/>
</dbReference>
<gene>
    <name evidence="2" type="ORF">Sradi_1324700</name>
</gene>
<dbReference type="GO" id="GO:0003676">
    <property type="term" value="F:nucleic acid binding"/>
    <property type="evidence" value="ECO:0007669"/>
    <property type="project" value="InterPro"/>
</dbReference>
<dbReference type="InterPro" id="IPR012337">
    <property type="entry name" value="RNaseH-like_sf"/>
</dbReference>
<reference evidence="2" key="1">
    <citation type="submission" date="2020-06" db="EMBL/GenBank/DDBJ databases">
        <authorList>
            <person name="Li T."/>
            <person name="Hu X."/>
            <person name="Zhang T."/>
            <person name="Song X."/>
            <person name="Zhang H."/>
            <person name="Dai N."/>
            <person name="Sheng W."/>
            <person name="Hou X."/>
            <person name="Wei L."/>
        </authorList>
    </citation>
    <scope>NUCLEOTIDE SEQUENCE</scope>
    <source>
        <strain evidence="2">G02</strain>
        <tissue evidence="2">Leaf</tissue>
    </source>
</reference>
<protein>
    <recommendedName>
        <fullName evidence="1">Integrase catalytic domain-containing protein</fullName>
    </recommendedName>
</protein>
<feature type="domain" description="Integrase catalytic" evidence="1">
    <location>
        <begin position="1"/>
        <end position="71"/>
    </location>
</feature>
<dbReference type="PANTHER" id="PTHR45835:SF99">
    <property type="entry name" value="CHROMO DOMAIN-CONTAINING PROTEIN-RELATED"/>
    <property type="match status" value="1"/>
</dbReference>
<dbReference type="GO" id="GO:0015074">
    <property type="term" value="P:DNA integration"/>
    <property type="evidence" value="ECO:0007669"/>
    <property type="project" value="InterPro"/>
</dbReference>
<evidence type="ECO:0000259" key="1">
    <source>
        <dbReference type="PROSITE" id="PS50994"/>
    </source>
</evidence>
<dbReference type="SUPFAM" id="SSF53098">
    <property type="entry name" value="Ribonuclease H-like"/>
    <property type="match status" value="1"/>
</dbReference>
<dbReference type="PROSITE" id="PS50994">
    <property type="entry name" value="INTEGRASE"/>
    <property type="match status" value="1"/>
</dbReference>
<dbReference type="EMBL" id="JACGWJ010000005">
    <property type="protein sequence ID" value="KAL0419112.1"/>
    <property type="molecule type" value="Genomic_DNA"/>
</dbReference>